<feature type="transmembrane region" description="Helical" evidence="6">
    <location>
        <begin position="491"/>
        <end position="512"/>
    </location>
</feature>
<sequence length="679" mass="73954">MSQMLEEQRESWGSRGAFILAAIGSAIGLGNLWAFPYKVYSYGGGAFLIPYIIATIVVGIPLLTLELSLGHFTQRAAPISFRNMHKRLEFVGWWGLLLAFIIITYYPVILGYSISYLWFSIQGIFNGGRLPWAAQGIEGITTANSYFFDTYLGYTEGLGLGGLKLNLVLPLLIAWILMYLAIFKGVSAVGKLVWVAVPLPWIMLLILTVRGLTLEGSVGGLAYYLEPDFSKLREPEIWRYAFGQVFFSLSLAFGVMITYASFLHRKSDINNNAVVIALSNFGTSLIAGLAIFSTLGGMAFVTAQAGDPIPVEEVAKSGPSLAFVAFPYALAQLPYSAWFSAVFFAVLLMLGVSSAFSITETLLASIVDKTGWNRNKVLLAMTGTGFLFGLVYVTHGGLNWLGIIDGFVNGTWGIALMGFLECIIMGWIYNLDILRCHANSRSDWRLGPWWNILIRIVVPVIMGTLFFWSFYDDLAAEGGIFHRPDGLIDPANAIGYSVMLLAPVAAIIISLFRDKYSNDNEETVSTYDLKPIDTSTSVFVVSVAVFAASIFAAFKSAGMVSWHLFAAAALIALVSLATAARKNLFFREGQYTRLDWKGASAGVCSILAVSNVFSLVLIRVAEIVEPSESKAVIGGHLGLWAYLILSLVVLIIVGGLGWCFYRAASSVPSPDTQHSGEVS</sequence>
<evidence type="ECO:0000256" key="5">
    <source>
        <dbReference type="ARBA" id="ARBA00023136"/>
    </source>
</evidence>
<feature type="transmembrane region" description="Helical" evidence="6">
    <location>
        <begin position="601"/>
        <end position="620"/>
    </location>
</feature>
<accession>A0A1Q2MAY6</accession>
<feature type="transmembrane region" description="Helical" evidence="6">
    <location>
        <begin position="237"/>
        <end position="262"/>
    </location>
</feature>
<evidence type="ECO:0000256" key="4">
    <source>
        <dbReference type="ARBA" id="ARBA00022989"/>
    </source>
</evidence>
<feature type="transmembrane region" description="Helical" evidence="6">
    <location>
        <begin position="410"/>
        <end position="431"/>
    </location>
</feature>
<dbReference type="PRINTS" id="PR00176">
    <property type="entry name" value="NANEUSMPORT"/>
</dbReference>
<dbReference type="InterPro" id="IPR037272">
    <property type="entry name" value="SNS_sf"/>
</dbReference>
<evidence type="ECO:0000256" key="3">
    <source>
        <dbReference type="ARBA" id="ARBA00022692"/>
    </source>
</evidence>
<feature type="transmembrane region" description="Helical" evidence="6">
    <location>
        <begin position="560"/>
        <end position="580"/>
    </location>
</feature>
<dbReference type="InterPro" id="IPR000175">
    <property type="entry name" value="Na/ntran_symport"/>
</dbReference>
<keyword evidence="4 6" id="KW-1133">Transmembrane helix</keyword>
<protein>
    <submittedName>
        <fullName evidence="7">Na+-dependent transporters of the SNF family protein</fullName>
    </submittedName>
</protein>
<feature type="transmembrane region" description="Helical" evidence="6">
    <location>
        <begin position="167"/>
        <end position="189"/>
    </location>
</feature>
<dbReference type="PROSITE" id="PS50267">
    <property type="entry name" value="NA_NEUROTRAN_SYMP_3"/>
    <property type="match status" value="1"/>
</dbReference>
<dbReference type="RefSeq" id="WP_146682140.1">
    <property type="nucleotide sequence ID" value="NZ_CP019646.1"/>
</dbReference>
<comment type="subcellular location">
    <subcellularLocation>
        <location evidence="1">Membrane</location>
        <topology evidence="1">Multi-pass membrane protein</topology>
    </subcellularLocation>
</comment>
<feature type="transmembrane region" description="Helical" evidence="6">
    <location>
        <begin position="47"/>
        <end position="69"/>
    </location>
</feature>
<dbReference type="STRING" id="1851148.SMSP2_00168"/>
<feature type="transmembrane region" description="Helical" evidence="6">
    <location>
        <begin position="201"/>
        <end position="225"/>
    </location>
</feature>
<evidence type="ECO:0000313" key="8">
    <source>
        <dbReference type="Proteomes" id="UP000188181"/>
    </source>
</evidence>
<reference evidence="8" key="1">
    <citation type="submission" date="2017-02" db="EMBL/GenBank/DDBJ databases">
        <title>Comparative genomics and description of representatives of a novel lineage of planctomycetes thriving in anoxic sediments.</title>
        <authorList>
            <person name="Spring S."/>
            <person name="Bunk B."/>
            <person name="Sproer C."/>
        </authorList>
    </citation>
    <scope>NUCLEOTIDE SEQUENCE [LARGE SCALE GENOMIC DNA]</scope>
    <source>
        <strain evidence="8">SM-Chi-D1</strain>
    </source>
</reference>
<keyword evidence="2" id="KW-0813">Transport</keyword>
<keyword evidence="8" id="KW-1185">Reference proteome</keyword>
<evidence type="ECO:0000256" key="2">
    <source>
        <dbReference type="ARBA" id="ARBA00022448"/>
    </source>
</evidence>
<feature type="transmembrane region" description="Helical" evidence="6">
    <location>
        <begin position="335"/>
        <end position="356"/>
    </location>
</feature>
<dbReference type="Pfam" id="PF00209">
    <property type="entry name" value="SNF"/>
    <property type="match status" value="1"/>
</dbReference>
<dbReference type="KEGG" id="pbas:SMSP2_00168"/>
<gene>
    <name evidence="7" type="ORF">SMSP2_00168</name>
</gene>
<dbReference type="GO" id="GO:0005886">
    <property type="term" value="C:plasma membrane"/>
    <property type="evidence" value="ECO:0007669"/>
    <property type="project" value="TreeGrafter"/>
</dbReference>
<dbReference type="PANTHER" id="PTHR11616:SF240">
    <property type="entry name" value="BLOATED TUBULES, ISOFORM B-RELATED"/>
    <property type="match status" value="1"/>
</dbReference>
<feature type="transmembrane region" description="Helical" evidence="6">
    <location>
        <begin position="274"/>
        <end position="301"/>
    </location>
</feature>
<feature type="transmembrane region" description="Helical" evidence="6">
    <location>
        <begin position="12"/>
        <end position="35"/>
    </location>
</feature>
<organism evidence="7 8">
    <name type="scientific">Limihaloglobus sulfuriphilus</name>
    <dbReference type="NCBI Taxonomy" id="1851148"/>
    <lineage>
        <taxon>Bacteria</taxon>
        <taxon>Pseudomonadati</taxon>
        <taxon>Planctomycetota</taxon>
        <taxon>Phycisphaerae</taxon>
        <taxon>Sedimentisphaerales</taxon>
        <taxon>Sedimentisphaeraceae</taxon>
        <taxon>Limihaloglobus</taxon>
    </lineage>
</organism>
<proteinExistence type="predicted"/>
<dbReference type="EMBL" id="CP019646">
    <property type="protein sequence ID" value="AQQ69834.1"/>
    <property type="molecule type" value="Genomic_DNA"/>
</dbReference>
<dbReference type="OrthoDB" id="9762833at2"/>
<keyword evidence="3 6" id="KW-0812">Transmembrane</keyword>
<feature type="transmembrane region" description="Helical" evidence="6">
    <location>
        <begin position="532"/>
        <end position="554"/>
    </location>
</feature>
<dbReference type="SUPFAM" id="SSF161070">
    <property type="entry name" value="SNF-like"/>
    <property type="match status" value="1"/>
</dbReference>
<dbReference type="GO" id="GO:0035725">
    <property type="term" value="P:sodium ion transmembrane transport"/>
    <property type="evidence" value="ECO:0007669"/>
    <property type="project" value="TreeGrafter"/>
</dbReference>
<feature type="transmembrane region" description="Helical" evidence="6">
    <location>
        <begin position="640"/>
        <end position="661"/>
    </location>
</feature>
<dbReference type="AlphaFoldDB" id="A0A1Q2MAY6"/>
<keyword evidence="5 6" id="KW-0472">Membrane</keyword>
<name>A0A1Q2MAY6_9BACT</name>
<feature type="transmembrane region" description="Helical" evidence="6">
    <location>
        <begin position="90"/>
        <end position="109"/>
    </location>
</feature>
<evidence type="ECO:0000256" key="1">
    <source>
        <dbReference type="ARBA" id="ARBA00004141"/>
    </source>
</evidence>
<feature type="transmembrane region" description="Helical" evidence="6">
    <location>
        <begin position="377"/>
        <end position="398"/>
    </location>
</feature>
<dbReference type="NCBIfam" id="NF037979">
    <property type="entry name" value="Na_transp"/>
    <property type="match status" value="1"/>
</dbReference>
<dbReference type="PANTHER" id="PTHR11616">
    <property type="entry name" value="SODIUM/CHLORIDE DEPENDENT TRANSPORTER"/>
    <property type="match status" value="1"/>
</dbReference>
<dbReference type="Proteomes" id="UP000188181">
    <property type="component" value="Chromosome"/>
</dbReference>
<evidence type="ECO:0000313" key="7">
    <source>
        <dbReference type="EMBL" id="AQQ69834.1"/>
    </source>
</evidence>
<feature type="transmembrane region" description="Helical" evidence="6">
    <location>
        <begin position="452"/>
        <end position="471"/>
    </location>
</feature>
<evidence type="ECO:0000256" key="6">
    <source>
        <dbReference type="SAM" id="Phobius"/>
    </source>
</evidence>